<dbReference type="Proteomes" id="UP000284250">
    <property type="component" value="Unassembled WGS sequence"/>
</dbReference>
<evidence type="ECO:0000259" key="2">
    <source>
        <dbReference type="Pfam" id="PF13808"/>
    </source>
</evidence>
<gene>
    <name evidence="3" type="ORF">D0T11_21685</name>
</gene>
<dbReference type="PANTHER" id="PTHR30298:SF0">
    <property type="entry name" value="PROTEIN YBFL-RELATED"/>
    <property type="match status" value="1"/>
</dbReference>
<reference evidence="3 4" key="2">
    <citation type="submission" date="2019-01" db="EMBL/GenBank/DDBJ databases">
        <title>Hymenobacter humicola sp. nov., isolated from soils in Antarctica.</title>
        <authorList>
            <person name="Sedlacek I."/>
            <person name="Holochova P."/>
            <person name="Kralova S."/>
            <person name="Pantucek R."/>
            <person name="Stankova E."/>
            <person name="Vrbovska V."/>
            <person name="Kristofova L."/>
            <person name="Svec P."/>
            <person name="Busse H.-J."/>
        </authorList>
    </citation>
    <scope>NUCLEOTIDE SEQUENCE [LARGE SCALE GENOMIC DNA]</scope>
    <source>
        <strain evidence="3 4">CCM 8852</strain>
    </source>
</reference>
<protein>
    <submittedName>
        <fullName evidence="3">ISAs1 family transposase</fullName>
    </submittedName>
</protein>
<dbReference type="Pfam" id="PF13808">
    <property type="entry name" value="DDE_Tnp_1_assoc"/>
    <property type="match status" value="1"/>
</dbReference>
<evidence type="ECO:0000259" key="1">
    <source>
        <dbReference type="Pfam" id="PF01609"/>
    </source>
</evidence>
<evidence type="ECO:0000313" key="3">
    <source>
        <dbReference type="EMBL" id="RIY04488.1"/>
    </source>
</evidence>
<dbReference type="Pfam" id="PF01609">
    <property type="entry name" value="DDE_Tnp_1"/>
    <property type="match status" value="1"/>
</dbReference>
<name>A0A418QHC2_9BACT</name>
<evidence type="ECO:0000313" key="4">
    <source>
        <dbReference type="Proteomes" id="UP000284250"/>
    </source>
</evidence>
<sequence>MDWNTFFADMPDFRLERSKKHQLVDILVIALCALLSGADDFEEIEAYGQRKEAFLRTFLALPNGIPSHDTFTRVFRHMDTEAFGRCLYNWSAQVLATVAESLQQVSVDGKVLRGTARAGAKKSGICIVSAWSSAHCLVLGQAKVGSKSNEKTAIPELLRSLDLTDTLVSCDAAGCQRANAELIVARGGHYLLALKRDQPTIYEQVHDYFSPRLAQLEVAQHLDFGSGRLERRTCRVETRLELLDALADWPGVRSVIRVDASREIAGRRVEQTRYYVSSLVAEAAEFNHYIRQHWSIENRLHWHLDVVFREDRQRVRTQNGPLNMATARKMALQALGRMDDKQSRKNRRKIAGWDDDYLKAVLTKIAPN</sequence>
<reference evidence="3 4" key="1">
    <citation type="submission" date="2018-09" db="EMBL/GenBank/DDBJ databases">
        <authorList>
            <person name="Zeman M."/>
            <person name="Pardy F."/>
        </authorList>
    </citation>
    <scope>NUCLEOTIDE SEQUENCE [LARGE SCALE GENOMIC DNA]</scope>
    <source>
        <strain evidence="3 4">CCM 8852</strain>
    </source>
</reference>
<dbReference type="InterPro" id="IPR047647">
    <property type="entry name" value="ISAs1_transpos"/>
</dbReference>
<dbReference type="AlphaFoldDB" id="A0A418QHC2"/>
<dbReference type="PANTHER" id="PTHR30298">
    <property type="entry name" value="H REPEAT-ASSOCIATED PREDICTED TRANSPOSASE"/>
    <property type="match status" value="1"/>
</dbReference>
<dbReference type="OrthoDB" id="9815086at2"/>
<dbReference type="EMBL" id="QYCN01000103">
    <property type="protein sequence ID" value="RIY04488.1"/>
    <property type="molecule type" value="Genomic_DNA"/>
</dbReference>
<proteinExistence type="predicted"/>
<accession>A0A418QHC2</accession>
<dbReference type="InterPro" id="IPR002559">
    <property type="entry name" value="Transposase_11"/>
</dbReference>
<dbReference type="GO" id="GO:0006313">
    <property type="term" value="P:DNA transposition"/>
    <property type="evidence" value="ECO:0007669"/>
    <property type="project" value="InterPro"/>
</dbReference>
<organism evidence="3 4">
    <name type="scientific">Hymenobacter rubripertinctus</name>
    <dbReference type="NCBI Taxonomy" id="2029981"/>
    <lineage>
        <taxon>Bacteria</taxon>
        <taxon>Pseudomonadati</taxon>
        <taxon>Bacteroidota</taxon>
        <taxon>Cytophagia</taxon>
        <taxon>Cytophagales</taxon>
        <taxon>Hymenobacteraceae</taxon>
        <taxon>Hymenobacter</taxon>
    </lineage>
</organism>
<keyword evidence="4" id="KW-1185">Reference proteome</keyword>
<comment type="caution">
    <text evidence="3">The sequence shown here is derived from an EMBL/GenBank/DDBJ whole genome shotgun (WGS) entry which is preliminary data.</text>
</comment>
<dbReference type="InterPro" id="IPR051698">
    <property type="entry name" value="Transposase_11-like"/>
</dbReference>
<feature type="domain" description="Transposase IS4-like" evidence="1">
    <location>
        <begin position="105"/>
        <end position="332"/>
    </location>
</feature>
<dbReference type="InterPro" id="IPR032806">
    <property type="entry name" value="YbfD_N"/>
</dbReference>
<feature type="domain" description="H repeat-associated protein N-terminal" evidence="2">
    <location>
        <begin position="6"/>
        <end position="90"/>
    </location>
</feature>
<dbReference type="GO" id="GO:0003677">
    <property type="term" value="F:DNA binding"/>
    <property type="evidence" value="ECO:0007669"/>
    <property type="project" value="InterPro"/>
</dbReference>
<dbReference type="GO" id="GO:0004803">
    <property type="term" value="F:transposase activity"/>
    <property type="evidence" value="ECO:0007669"/>
    <property type="project" value="InterPro"/>
</dbReference>
<dbReference type="NCBIfam" id="NF033564">
    <property type="entry name" value="transpos_ISAs1"/>
    <property type="match status" value="1"/>
</dbReference>